<dbReference type="FunFam" id="2.10.25.10:FF:000100">
    <property type="entry name" value="neurogenic locus notch homolog protein 3"/>
    <property type="match status" value="1"/>
</dbReference>
<comment type="caution">
    <text evidence="6">Lacks conserved residue(s) required for the propagation of feature annotation.</text>
</comment>
<feature type="domain" description="EGF-like" evidence="7">
    <location>
        <begin position="247"/>
        <end position="283"/>
    </location>
</feature>
<dbReference type="PROSITE" id="PS01186">
    <property type="entry name" value="EGF_2"/>
    <property type="match status" value="6"/>
</dbReference>
<dbReference type="PROSITE" id="PS00022">
    <property type="entry name" value="EGF_1"/>
    <property type="match status" value="6"/>
</dbReference>
<dbReference type="PROSITE" id="PS00010">
    <property type="entry name" value="ASX_HYDROXYL"/>
    <property type="match status" value="2"/>
</dbReference>
<dbReference type="GO" id="GO:0005509">
    <property type="term" value="F:calcium ion binding"/>
    <property type="evidence" value="ECO:0007669"/>
    <property type="project" value="InterPro"/>
</dbReference>
<dbReference type="InterPro" id="IPR000152">
    <property type="entry name" value="EGF-type_Asp/Asn_hydroxyl_site"/>
</dbReference>
<keyword evidence="3" id="KW-0677">Repeat</keyword>
<evidence type="ECO:0000256" key="2">
    <source>
        <dbReference type="ARBA" id="ARBA00022729"/>
    </source>
</evidence>
<dbReference type="SUPFAM" id="SSF57196">
    <property type="entry name" value="EGF/Laminin"/>
    <property type="match status" value="5"/>
</dbReference>
<dbReference type="FunFam" id="2.10.25.10:FF:000012">
    <property type="entry name" value="Delta-like protein"/>
    <property type="match status" value="1"/>
</dbReference>
<dbReference type="PROSITE" id="PS50026">
    <property type="entry name" value="EGF_3"/>
    <property type="match status" value="6"/>
</dbReference>
<dbReference type="AlphaFoldDB" id="A0A7K4RCZ9"/>
<evidence type="ECO:0000313" key="9">
    <source>
        <dbReference type="Proteomes" id="UP000556200"/>
    </source>
</evidence>
<keyword evidence="5" id="KW-0325">Glycoprotein</keyword>
<feature type="disulfide bond" evidence="6">
    <location>
        <begin position="155"/>
        <end position="164"/>
    </location>
</feature>
<dbReference type="FunFam" id="2.10.25.10:FF:000185">
    <property type="entry name" value="basement membrane-specific heparan sulfate proteoglycan core protein-like"/>
    <property type="match status" value="1"/>
</dbReference>
<dbReference type="FunFam" id="2.10.25.10:FF:000123">
    <property type="entry name" value="Crumbs homolog 1 (Drosophila)"/>
    <property type="match status" value="1"/>
</dbReference>
<evidence type="ECO:0000313" key="8">
    <source>
        <dbReference type="EMBL" id="NWQ71211.1"/>
    </source>
</evidence>
<dbReference type="CDD" id="cd00054">
    <property type="entry name" value="EGF_CA"/>
    <property type="match status" value="5"/>
</dbReference>
<feature type="domain" description="EGF-like" evidence="7">
    <location>
        <begin position="167"/>
        <end position="207"/>
    </location>
</feature>
<dbReference type="InterPro" id="IPR000742">
    <property type="entry name" value="EGF"/>
</dbReference>
<feature type="disulfide bond" evidence="6">
    <location>
        <begin position="178"/>
        <end position="195"/>
    </location>
</feature>
<dbReference type="SMART" id="SM00181">
    <property type="entry name" value="EGF"/>
    <property type="match status" value="6"/>
</dbReference>
<evidence type="ECO:0000259" key="7">
    <source>
        <dbReference type="PROSITE" id="PS50026"/>
    </source>
</evidence>
<feature type="disulfide bond" evidence="6">
    <location>
        <begin position="197"/>
        <end position="206"/>
    </location>
</feature>
<feature type="non-terminal residue" evidence="8">
    <location>
        <position position="285"/>
    </location>
</feature>
<dbReference type="Gene3D" id="2.10.25.10">
    <property type="entry name" value="Laminin"/>
    <property type="match status" value="6"/>
</dbReference>
<accession>A0A7K4RCZ9</accession>
<comment type="caution">
    <text evidence="8">The sequence shown here is derived from an EMBL/GenBank/DDBJ whole genome shotgun (WGS) entry which is preliminary data.</text>
</comment>
<feature type="domain" description="EGF-like" evidence="7">
    <location>
        <begin position="7"/>
        <end position="43"/>
    </location>
</feature>
<dbReference type="Pfam" id="PF00008">
    <property type="entry name" value="EGF"/>
    <property type="match status" value="5"/>
</dbReference>
<sequence length="285" mass="30784">GPFCEKPGDPCESQPCLNEGICQYNQSGYVCACPSGFLGHNCEIDINECSSRPCQNGGTCIDLPNSSKIHLCICSCMPGFTGKNCEAVIDYCSLLSINCLNEGLCLNIIGGFTDFFFFFSISGEFCQVQIDNCGSNSCENGGTCIAYEDHFQCTCPVGFEGERCELDIDACLLNNISCAPGALCFYDEENQRSHCVCVLGWTGKTCLENINECEVNQCQHGATCEDGINKYSCNCVPGYEGPFCEVEINECLSSPCKNGATCMDLSGHFSCHCAAGFKGKFCLLK</sequence>
<feature type="non-terminal residue" evidence="8">
    <location>
        <position position="1"/>
    </location>
</feature>
<feature type="domain" description="EGF-like" evidence="7">
    <location>
        <begin position="209"/>
        <end position="245"/>
    </location>
</feature>
<keyword evidence="9" id="KW-1185">Reference proteome</keyword>
<feature type="domain" description="EGF-like" evidence="7">
    <location>
        <begin position="129"/>
        <end position="165"/>
    </location>
</feature>
<reference evidence="8 9" key="1">
    <citation type="submission" date="2019-09" db="EMBL/GenBank/DDBJ databases">
        <title>Bird 10,000 Genomes (B10K) Project - Family phase.</title>
        <authorList>
            <person name="Zhang G."/>
        </authorList>
    </citation>
    <scope>NUCLEOTIDE SEQUENCE [LARGE SCALE GENOMIC DNA]</scope>
    <source>
        <strain evidence="8">B10K-DU-004-15</strain>
        <tissue evidence="8">Mixed tissue sample</tissue>
    </source>
</reference>
<dbReference type="InterPro" id="IPR001881">
    <property type="entry name" value="EGF-like_Ca-bd_dom"/>
</dbReference>
<dbReference type="PROSITE" id="PS01187">
    <property type="entry name" value="EGF_CA"/>
    <property type="match status" value="1"/>
</dbReference>
<dbReference type="InterPro" id="IPR051022">
    <property type="entry name" value="Notch_Cell-Fate_Det"/>
</dbReference>
<dbReference type="InterPro" id="IPR018097">
    <property type="entry name" value="EGF_Ca-bd_CS"/>
</dbReference>
<organism evidence="8 9">
    <name type="scientific">Neopipo cinnamomea</name>
    <dbReference type="NCBI Taxonomy" id="456388"/>
    <lineage>
        <taxon>Eukaryota</taxon>
        <taxon>Metazoa</taxon>
        <taxon>Chordata</taxon>
        <taxon>Craniata</taxon>
        <taxon>Vertebrata</taxon>
        <taxon>Euteleostomi</taxon>
        <taxon>Archelosauria</taxon>
        <taxon>Archosauria</taxon>
        <taxon>Dinosauria</taxon>
        <taxon>Saurischia</taxon>
        <taxon>Theropoda</taxon>
        <taxon>Coelurosauria</taxon>
        <taxon>Aves</taxon>
        <taxon>Neognathae</taxon>
        <taxon>Neoaves</taxon>
        <taxon>Telluraves</taxon>
        <taxon>Australaves</taxon>
        <taxon>Passeriformes</taxon>
        <taxon>Tyrannidae</taxon>
        <taxon>Neopipo</taxon>
    </lineage>
</organism>
<dbReference type="SMART" id="SM00179">
    <property type="entry name" value="EGF_CA"/>
    <property type="match status" value="5"/>
</dbReference>
<keyword evidence="4 6" id="KW-1015">Disulfide bond</keyword>
<evidence type="ECO:0000256" key="3">
    <source>
        <dbReference type="ARBA" id="ARBA00022737"/>
    </source>
</evidence>
<evidence type="ECO:0000256" key="1">
    <source>
        <dbReference type="ARBA" id="ARBA00022536"/>
    </source>
</evidence>
<protein>
    <submittedName>
        <fullName evidence="8">FBP1 protein</fullName>
    </submittedName>
</protein>
<feature type="disulfide bond" evidence="6">
    <location>
        <begin position="235"/>
        <end position="244"/>
    </location>
</feature>
<gene>
    <name evidence="8" type="primary">Egf1</name>
    <name evidence="8" type="ORF">NEOCIN_R11596</name>
</gene>
<dbReference type="PRINTS" id="PR00010">
    <property type="entry name" value="EGFBLOOD"/>
</dbReference>
<evidence type="ECO:0000256" key="6">
    <source>
        <dbReference type="PROSITE-ProRule" id="PRU00076"/>
    </source>
</evidence>
<name>A0A7K4RCZ9_9TYRA</name>
<dbReference type="GO" id="GO:0071944">
    <property type="term" value="C:cell periphery"/>
    <property type="evidence" value="ECO:0007669"/>
    <property type="project" value="UniProtKB-ARBA"/>
</dbReference>
<keyword evidence="1 6" id="KW-0245">EGF-like domain</keyword>
<evidence type="ECO:0000256" key="4">
    <source>
        <dbReference type="ARBA" id="ARBA00023157"/>
    </source>
</evidence>
<feature type="disulfide bond" evidence="6">
    <location>
        <begin position="273"/>
        <end position="282"/>
    </location>
</feature>
<feature type="domain" description="EGF-like" evidence="7">
    <location>
        <begin position="45"/>
        <end position="86"/>
    </location>
</feature>
<dbReference type="EMBL" id="VYZA01002005">
    <property type="protein sequence ID" value="NWQ71211.1"/>
    <property type="molecule type" value="Genomic_DNA"/>
</dbReference>
<dbReference type="PANTHER" id="PTHR24049">
    <property type="entry name" value="CRUMBS FAMILY MEMBER"/>
    <property type="match status" value="1"/>
</dbReference>
<feature type="disulfide bond" evidence="6">
    <location>
        <begin position="33"/>
        <end position="42"/>
    </location>
</feature>
<keyword evidence="2" id="KW-0732">Signal</keyword>
<evidence type="ECO:0000256" key="5">
    <source>
        <dbReference type="ARBA" id="ARBA00023180"/>
    </source>
</evidence>
<proteinExistence type="predicted"/>
<dbReference type="FunFam" id="2.10.25.10:FF:000327">
    <property type="entry name" value="neurogenic locus notch homolog protein 4"/>
    <property type="match status" value="1"/>
</dbReference>
<dbReference type="Proteomes" id="UP000556200">
    <property type="component" value="Unassembled WGS sequence"/>
</dbReference>